<evidence type="ECO:0000256" key="2">
    <source>
        <dbReference type="ARBA" id="ARBA00022475"/>
    </source>
</evidence>
<sequence>MYQNWFFGLEYCKIDFFIAPLTISVSVLTFMAIAIDRYIAIIHPLRPRLPGYVVLSIISVIWVLSFLLALPNLLFATTYRMEDGRLVCWLEWPDSSAQGHSKQDFAYHILLMILNYFLPIITLTATYVRIGWELWGSKVIGETVPMQADRVKSKRKVVKMMIAVVVIFGLCWLPTHIYFILTSILTDIVYWRYIQQVYLLIYWLAMSNSMYNPIIYCLMNARFRQGFLRFFRWCPCSVCRRQHHLLTPERGALYSARLSMGSNAGGLIDKNGSVQHTTLDSMDENTLSTYRMVPLRSVSTLSTRTGNNNYTHIGHRKL</sequence>
<feature type="transmembrane region" description="Helical" evidence="9">
    <location>
        <begin position="105"/>
        <end position="128"/>
    </location>
</feature>
<evidence type="ECO:0000256" key="1">
    <source>
        <dbReference type="ARBA" id="ARBA00004651"/>
    </source>
</evidence>
<evidence type="ECO:0000256" key="4">
    <source>
        <dbReference type="ARBA" id="ARBA00022989"/>
    </source>
</evidence>
<evidence type="ECO:0000256" key="7">
    <source>
        <dbReference type="ARBA" id="ARBA00023170"/>
    </source>
</evidence>
<keyword evidence="2" id="KW-1003">Cell membrane</keyword>
<keyword evidence="5" id="KW-0297">G-protein coupled receptor</keyword>
<dbReference type="EMBL" id="RQTK01000866">
    <property type="protein sequence ID" value="RUS74097.1"/>
    <property type="molecule type" value="Genomic_DNA"/>
</dbReference>
<dbReference type="OrthoDB" id="5981855at2759"/>
<accession>A0A3S0ZBT7</accession>
<keyword evidence="6 9" id="KW-0472">Membrane</keyword>
<dbReference type="PANTHER" id="PTHR46925:SF2">
    <property type="entry name" value="G-PROTEIN COUPLED RECEPTOR TKR-1-RELATED"/>
    <property type="match status" value="1"/>
</dbReference>
<dbReference type="PROSITE" id="PS50262">
    <property type="entry name" value="G_PROTEIN_RECEP_F1_2"/>
    <property type="match status" value="1"/>
</dbReference>
<keyword evidence="8" id="KW-0807">Transducer</keyword>
<dbReference type="PRINTS" id="PR00237">
    <property type="entry name" value="GPCRRHODOPSN"/>
</dbReference>
<dbReference type="InterPro" id="IPR000276">
    <property type="entry name" value="GPCR_Rhodpsn"/>
</dbReference>
<comment type="subcellular location">
    <subcellularLocation>
        <location evidence="1">Cell membrane</location>
        <topology evidence="1">Multi-pass membrane protein</topology>
    </subcellularLocation>
</comment>
<evidence type="ECO:0000256" key="5">
    <source>
        <dbReference type="ARBA" id="ARBA00023040"/>
    </source>
</evidence>
<organism evidence="11 12">
    <name type="scientific">Elysia chlorotica</name>
    <name type="common">Eastern emerald elysia</name>
    <name type="synonym">Sea slug</name>
    <dbReference type="NCBI Taxonomy" id="188477"/>
    <lineage>
        <taxon>Eukaryota</taxon>
        <taxon>Metazoa</taxon>
        <taxon>Spiralia</taxon>
        <taxon>Lophotrochozoa</taxon>
        <taxon>Mollusca</taxon>
        <taxon>Gastropoda</taxon>
        <taxon>Heterobranchia</taxon>
        <taxon>Euthyneura</taxon>
        <taxon>Panpulmonata</taxon>
        <taxon>Sacoglossa</taxon>
        <taxon>Placobranchoidea</taxon>
        <taxon>Plakobranchidae</taxon>
        <taxon>Elysia</taxon>
    </lineage>
</organism>
<feature type="transmembrane region" description="Helical" evidence="9">
    <location>
        <begin position="16"/>
        <end position="40"/>
    </location>
</feature>
<gene>
    <name evidence="11" type="ORF">EGW08_018144</name>
</gene>
<feature type="transmembrane region" description="Helical" evidence="9">
    <location>
        <begin position="160"/>
        <end position="180"/>
    </location>
</feature>
<dbReference type="SUPFAM" id="SSF81321">
    <property type="entry name" value="Family A G protein-coupled receptor-like"/>
    <property type="match status" value="1"/>
</dbReference>
<dbReference type="Pfam" id="PF00001">
    <property type="entry name" value="7tm_1"/>
    <property type="match status" value="1"/>
</dbReference>
<dbReference type="InterPro" id="IPR017452">
    <property type="entry name" value="GPCR_Rhodpsn_7TM"/>
</dbReference>
<dbReference type="Proteomes" id="UP000271974">
    <property type="component" value="Unassembled WGS sequence"/>
</dbReference>
<feature type="transmembrane region" description="Helical" evidence="9">
    <location>
        <begin position="200"/>
        <end position="219"/>
    </location>
</feature>
<reference evidence="11 12" key="1">
    <citation type="submission" date="2019-01" db="EMBL/GenBank/DDBJ databases">
        <title>A draft genome assembly of the solar-powered sea slug Elysia chlorotica.</title>
        <authorList>
            <person name="Cai H."/>
            <person name="Li Q."/>
            <person name="Fang X."/>
            <person name="Li J."/>
            <person name="Curtis N.E."/>
            <person name="Altenburger A."/>
            <person name="Shibata T."/>
            <person name="Feng M."/>
            <person name="Maeda T."/>
            <person name="Schwartz J.A."/>
            <person name="Shigenobu S."/>
            <person name="Lundholm N."/>
            <person name="Nishiyama T."/>
            <person name="Yang H."/>
            <person name="Hasebe M."/>
            <person name="Li S."/>
            <person name="Pierce S.K."/>
            <person name="Wang J."/>
        </authorList>
    </citation>
    <scope>NUCLEOTIDE SEQUENCE [LARGE SCALE GENOMIC DNA]</scope>
    <source>
        <strain evidence="11">EC2010</strain>
        <tissue evidence="11">Whole organism of an adult</tissue>
    </source>
</reference>
<keyword evidence="7" id="KW-0675">Receptor</keyword>
<name>A0A3S0ZBT7_ELYCH</name>
<evidence type="ECO:0000256" key="6">
    <source>
        <dbReference type="ARBA" id="ARBA00023136"/>
    </source>
</evidence>
<dbReference type="PANTHER" id="PTHR46925">
    <property type="entry name" value="G-PROTEIN COUPLED RECEPTOR TKR-1-RELATED"/>
    <property type="match status" value="1"/>
</dbReference>
<evidence type="ECO:0000313" key="11">
    <source>
        <dbReference type="EMBL" id="RUS74097.1"/>
    </source>
</evidence>
<dbReference type="PRINTS" id="PR00244">
    <property type="entry name" value="NEUROKININR"/>
</dbReference>
<dbReference type="GO" id="GO:0005886">
    <property type="term" value="C:plasma membrane"/>
    <property type="evidence" value="ECO:0007669"/>
    <property type="project" value="UniProtKB-SubCell"/>
</dbReference>
<proteinExistence type="predicted"/>
<keyword evidence="4 9" id="KW-1133">Transmembrane helix</keyword>
<dbReference type="Gene3D" id="1.20.1070.10">
    <property type="entry name" value="Rhodopsin 7-helix transmembrane proteins"/>
    <property type="match status" value="1"/>
</dbReference>
<dbReference type="InterPro" id="IPR001681">
    <property type="entry name" value="Neurokn_rcpt"/>
</dbReference>
<comment type="caution">
    <text evidence="11">The sequence shown here is derived from an EMBL/GenBank/DDBJ whole genome shotgun (WGS) entry which is preliminary data.</text>
</comment>
<protein>
    <recommendedName>
        <fullName evidence="10">G-protein coupled receptors family 1 profile domain-containing protein</fullName>
    </recommendedName>
</protein>
<dbReference type="GO" id="GO:0004995">
    <property type="term" value="F:tachykinin receptor activity"/>
    <property type="evidence" value="ECO:0007669"/>
    <property type="project" value="InterPro"/>
</dbReference>
<keyword evidence="12" id="KW-1185">Reference proteome</keyword>
<evidence type="ECO:0000313" key="12">
    <source>
        <dbReference type="Proteomes" id="UP000271974"/>
    </source>
</evidence>
<dbReference type="AlphaFoldDB" id="A0A3S0ZBT7"/>
<dbReference type="STRING" id="188477.A0A3S0ZBT7"/>
<evidence type="ECO:0000256" key="9">
    <source>
        <dbReference type="SAM" id="Phobius"/>
    </source>
</evidence>
<feature type="transmembrane region" description="Helical" evidence="9">
    <location>
        <begin position="52"/>
        <end position="75"/>
    </location>
</feature>
<evidence type="ECO:0000256" key="8">
    <source>
        <dbReference type="ARBA" id="ARBA00023224"/>
    </source>
</evidence>
<feature type="domain" description="G-protein coupled receptors family 1 profile" evidence="10">
    <location>
        <begin position="1"/>
        <end position="216"/>
    </location>
</feature>
<evidence type="ECO:0000259" key="10">
    <source>
        <dbReference type="PROSITE" id="PS50262"/>
    </source>
</evidence>
<evidence type="ECO:0000256" key="3">
    <source>
        <dbReference type="ARBA" id="ARBA00022692"/>
    </source>
</evidence>
<keyword evidence="3 9" id="KW-0812">Transmembrane</keyword>